<evidence type="ECO:0000313" key="1">
    <source>
        <dbReference type="EMBL" id="GHH26819.1"/>
    </source>
</evidence>
<name>A0ABQ3LYH1_9SPHN</name>
<sequence>MPSNQTIASICSLVMNLPLALSGYALALGRAQAAWRFAHADLRRASALAAVSAAWDIFRRDAGAGDVGPAHENTAAQLLLTDDPRRDAMLLWLVDHGAPPIAEAAATIAAMVAATHRFGTTQLDLLARARDALVDAGSARERAVIDDPDVEDLPAQSLATLAVAIEGLRNDADFVEGQGSEVRHALPNGTLSHYVAAEPGGCWALNLALLTANVQPSLTLQSAGLVSRALFRNDLEADEIEPHLIERAGAAHNRTYMTLCRLDGQLSRGTDALVHLSRNSRARDAWLLVAALGACKRVNRR</sequence>
<proteinExistence type="predicted"/>
<dbReference type="EMBL" id="BNAQ01000019">
    <property type="protein sequence ID" value="GHH26819.1"/>
    <property type="molecule type" value="Genomic_DNA"/>
</dbReference>
<evidence type="ECO:0000313" key="2">
    <source>
        <dbReference type="Proteomes" id="UP000652430"/>
    </source>
</evidence>
<comment type="caution">
    <text evidence="1">The sequence shown here is derived from an EMBL/GenBank/DDBJ whole genome shotgun (WGS) entry which is preliminary data.</text>
</comment>
<keyword evidence="2" id="KW-1185">Reference proteome</keyword>
<dbReference type="Proteomes" id="UP000652430">
    <property type="component" value="Unassembled WGS sequence"/>
</dbReference>
<gene>
    <name evidence="1" type="ORF">GCM10008023_41880</name>
</gene>
<accession>A0ABQ3LYH1</accession>
<organism evidence="1 2">
    <name type="scientific">Sphingomonas glacialis</name>
    <dbReference type="NCBI Taxonomy" id="658225"/>
    <lineage>
        <taxon>Bacteria</taxon>
        <taxon>Pseudomonadati</taxon>
        <taxon>Pseudomonadota</taxon>
        <taxon>Alphaproteobacteria</taxon>
        <taxon>Sphingomonadales</taxon>
        <taxon>Sphingomonadaceae</taxon>
        <taxon>Sphingomonas</taxon>
    </lineage>
</organism>
<reference evidence="2" key="1">
    <citation type="journal article" date="2019" name="Int. J. Syst. Evol. Microbiol.">
        <title>The Global Catalogue of Microorganisms (GCM) 10K type strain sequencing project: providing services to taxonomists for standard genome sequencing and annotation.</title>
        <authorList>
            <consortium name="The Broad Institute Genomics Platform"/>
            <consortium name="The Broad Institute Genome Sequencing Center for Infectious Disease"/>
            <person name="Wu L."/>
            <person name="Ma J."/>
        </authorList>
    </citation>
    <scope>NUCLEOTIDE SEQUENCE [LARGE SCALE GENOMIC DNA]</scope>
    <source>
        <strain evidence="2">CGMCC 1.8957</strain>
    </source>
</reference>
<protein>
    <submittedName>
        <fullName evidence="1">Uncharacterized protein</fullName>
    </submittedName>
</protein>